<dbReference type="Proteomes" id="UP000332594">
    <property type="component" value="Unassembled WGS sequence"/>
</dbReference>
<dbReference type="PANTHER" id="PTHR45856">
    <property type="entry name" value="ALPHA/BETA-HYDROLASES SUPERFAMILY PROTEIN"/>
    <property type="match status" value="1"/>
</dbReference>
<evidence type="ECO:0000259" key="1">
    <source>
        <dbReference type="Pfam" id="PF01764"/>
    </source>
</evidence>
<dbReference type="RefSeq" id="WP_134525994.1">
    <property type="nucleotide sequence ID" value="NZ_BJNO01000001.1"/>
</dbReference>
<dbReference type="SUPFAM" id="SSF53474">
    <property type="entry name" value="alpha/beta-Hydrolases"/>
    <property type="match status" value="1"/>
</dbReference>
<name>A0A485BFP9_RAOTE</name>
<dbReference type="Pfam" id="PF01764">
    <property type="entry name" value="Lipase_3"/>
    <property type="match status" value="1"/>
</dbReference>
<organism evidence="2 3">
    <name type="scientific">Raoultella terrigena</name>
    <name type="common">Klebsiella terrigena</name>
    <dbReference type="NCBI Taxonomy" id="577"/>
    <lineage>
        <taxon>Bacteria</taxon>
        <taxon>Pseudomonadati</taxon>
        <taxon>Pseudomonadota</taxon>
        <taxon>Gammaproteobacteria</taxon>
        <taxon>Enterobacterales</taxon>
        <taxon>Enterobacteriaceae</taxon>
        <taxon>Klebsiella/Raoultella group</taxon>
        <taxon>Raoultella</taxon>
    </lineage>
</organism>
<proteinExistence type="predicted"/>
<dbReference type="GO" id="GO:0006629">
    <property type="term" value="P:lipid metabolic process"/>
    <property type="evidence" value="ECO:0007669"/>
    <property type="project" value="InterPro"/>
</dbReference>
<evidence type="ECO:0000313" key="3">
    <source>
        <dbReference type="Proteomes" id="UP000332594"/>
    </source>
</evidence>
<sequence length="285" mass="31335">MPVAYSADNHSLYHPEQDITLLCDSDWPDEIALAAELSRLAYLRAEKKDSGEKEKLTGILKAAGFGAPELLNDVAGDAYGFAACHASGLCVLAFRGTQIDHYQDFLTNIQTLPEYCRYGRVHTGFQKSAQALQPLTENWLKIMTAKRTHLLICGHSLGGAIATLLAMALRPDTLITLGCPRVGDDAFVSSLLGQPQLQVIRVVNCCDVVPTVPPIFLGYEHAGNALYLDCKGKLLHNPTASALKNDRAAGRKIYAPLYEADRMNHVPVRWLADHAPHNYIRAFWP</sequence>
<protein>
    <submittedName>
        <fullName evidence="2">Predicted lipase</fullName>
    </submittedName>
</protein>
<dbReference type="InterPro" id="IPR002921">
    <property type="entry name" value="Fungal_lipase-type"/>
</dbReference>
<evidence type="ECO:0000313" key="2">
    <source>
        <dbReference type="EMBL" id="VFS72635.1"/>
    </source>
</evidence>
<dbReference type="InterPro" id="IPR029058">
    <property type="entry name" value="AB_hydrolase_fold"/>
</dbReference>
<accession>A0A485BFP9</accession>
<gene>
    <name evidence="2" type="ORF">NCTC13038_02716</name>
</gene>
<reference evidence="2 3" key="1">
    <citation type="submission" date="2019-03" db="EMBL/GenBank/DDBJ databases">
        <authorList>
            <consortium name="Pathogen Informatics"/>
        </authorList>
    </citation>
    <scope>NUCLEOTIDE SEQUENCE [LARGE SCALE GENOMIC DNA]</scope>
    <source>
        <strain evidence="2 3">NCTC13038</strain>
    </source>
</reference>
<dbReference type="CDD" id="cd00519">
    <property type="entry name" value="Lipase_3"/>
    <property type="match status" value="1"/>
</dbReference>
<dbReference type="PANTHER" id="PTHR45856:SF24">
    <property type="entry name" value="FUNGAL LIPASE-LIKE DOMAIN-CONTAINING PROTEIN"/>
    <property type="match status" value="1"/>
</dbReference>
<dbReference type="AlphaFoldDB" id="A0A485BFP9"/>
<dbReference type="InterPro" id="IPR051218">
    <property type="entry name" value="Sec_MonoDiacylglyc_Lipase"/>
</dbReference>
<dbReference type="Gene3D" id="3.40.50.1820">
    <property type="entry name" value="alpha/beta hydrolase"/>
    <property type="match status" value="1"/>
</dbReference>
<feature type="domain" description="Fungal lipase-type" evidence="1">
    <location>
        <begin position="91"/>
        <end position="215"/>
    </location>
</feature>
<dbReference type="EMBL" id="CAADJG010000002">
    <property type="protein sequence ID" value="VFS72635.1"/>
    <property type="molecule type" value="Genomic_DNA"/>
</dbReference>